<organism evidence="2 3">
    <name type="scientific">Sphaerisporangium rhizosphaerae</name>
    <dbReference type="NCBI Taxonomy" id="2269375"/>
    <lineage>
        <taxon>Bacteria</taxon>
        <taxon>Bacillati</taxon>
        <taxon>Actinomycetota</taxon>
        <taxon>Actinomycetes</taxon>
        <taxon>Streptosporangiales</taxon>
        <taxon>Streptosporangiaceae</taxon>
        <taxon>Sphaerisporangium</taxon>
    </lineage>
</organism>
<proteinExistence type="predicted"/>
<sequence>MGRGRAKAKQVKVARALKYSAGGDLDSLRRELGVDVTPAARAEPDGGVSEADLDLDQDRGVQGGAG</sequence>
<evidence type="ECO:0000313" key="2">
    <source>
        <dbReference type="EMBL" id="MFC7384769.1"/>
    </source>
</evidence>
<gene>
    <name evidence="2" type="ORF">ACFQSB_21330</name>
</gene>
<dbReference type="Proteomes" id="UP001596496">
    <property type="component" value="Unassembled WGS sequence"/>
</dbReference>
<dbReference type="RefSeq" id="WP_380828612.1">
    <property type="nucleotide sequence ID" value="NZ_JBHTCG010000014.1"/>
</dbReference>
<accession>A0ABW2P667</accession>
<evidence type="ECO:0000256" key="1">
    <source>
        <dbReference type="SAM" id="MobiDB-lite"/>
    </source>
</evidence>
<evidence type="ECO:0000313" key="3">
    <source>
        <dbReference type="Proteomes" id="UP001596496"/>
    </source>
</evidence>
<protein>
    <submittedName>
        <fullName evidence="2">DUF3073 family protein</fullName>
    </submittedName>
</protein>
<feature type="region of interest" description="Disordered" evidence="1">
    <location>
        <begin position="35"/>
        <end position="66"/>
    </location>
</feature>
<dbReference type="InterPro" id="IPR021426">
    <property type="entry name" value="DUF3073"/>
</dbReference>
<dbReference type="EMBL" id="JBHTCG010000014">
    <property type="protein sequence ID" value="MFC7384769.1"/>
    <property type="molecule type" value="Genomic_DNA"/>
</dbReference>
<name>A0ABW2P667_9ACTN</name>
<reference evidence="3" key="1">
    <citation type="journal article" date="2019" name="Int. J. Syst. Evol. Microbiol.">
        <title>The Global Catalogue of Microorganisms (GCM) 10K type strain sequencing project: providing services to taxonomists for standard genome sequencing and annotation.</title>
        <authorList>
            <consortium name="The Broad Institute Genomics Platform"/>
            <consortium name="The Broad Institute Genome Sequencing Center for Infectious Disease"/>
            <person name="Wu L."/>
            <person name="Ma J."/>
        </authorList>
    </citation>
    <scope>NUCLEOTIDE SEQUENCE [LARGE SCALE GENOMIC DNA]</scope>
    <source>
        <strain evidence="3">CECT 7649</strain>
    </source>
</reference>
<comment type="caution">
    <text evidence="2">The sequence shown here is derived from an EMBL/GenBank/DDBJ whole genome shotgun (WGS) entry which is preliminary data.</text>
</comment>
<keyword evidence="3" id="KW-1185">Reference proteome</keyword>
<dbReference type="Pfam" id="PF11273">
    <property type="entry name" value="DUF3073"/>
    <property type="match status" value="1"/>
</dbReference>